<dbReference type="InterPro" id="IPR029280">
    <property type="entry name" value="LNP1"/>
</dbReference>
<dbReference type="PANTHER" id="PTHR35667:SF1">
    <property type="entry name" value="LEUKEMIA NUP98 FUSION PARTNER 1"/>
    <property type="match status" value="1"/>
</dbReference>
<evidence type="ECO:0000313" key="2">
    <source>
        <dbReference type="Proteomes" id="UP000694551"/>
    </source>
</evidence>
<protein>
    <recommendedName>
        <fullName evidence="3">Leukemia NUP98 fusion partner 1</fullName>
    </recommendedName>
</protein>
<evidence type="ECO:0000313" key="1">
    <source>
        <dbReference type="Ensembl" id="ENSSOCP00000004561.1"/>
    </source>
</evidence>
<dbReference type="PANTHER" id="PTHR35667">
    <property type="entry name" value="LEUKEMIA NUP98 FUSION PARTNER 1"/>
    <property type="match status" value="1"/>
</dbReference>
<sequence length="63" mass="7477">MEYEEDDDISFAKWMSSFWGHNLIDENEKEGRGHKKRQARPFSERRASLPPNYVLRCSVLSMT</sequence>
<dbReference type="Pfam" id="PF15419">
    <property type="entry name" value="LNP1"/>
    <property type="match status" value="1"/>
</dbReference>
<reference evidence="1" key="2">
    <citation type="submission" date="2025-09" db="UniProtKB">
        <authorList>
            <consortium name="Ensembl"/>
        </authorList>
    </citation>
    <scope>IDENTIFICATION</scope>
</reference>
<dbReference type="AlphaFoldDB" id="A0A8D0KRM2"/>
<keyword evidence="2" id="KW-1185">Reference proteome</keyword>
<evidence type="ECO:0008006" key="3">
    <source>
        <dbReference type="Google" id="ProtNLM"/>
    </source>
</evidence>
<proteinExistence type="predicted"/>
<accession>A0A8D0KRM2</accession>
<dbReference type="Ensembl" id="ENSSOCT00000004696.1">
    <property type="protein sequence ID" value="ENSSOCP00000004561.1"/>
    <property type="gene ID" value="ENSSOCG00000003540.1"/>
</dbReference>
<dbReference type="Proteomes" id="UP000694551">
    <property type="component" value="Unplaced"/>
</dbReference>
<reference evidence="1" key="1">
    <citation type="submission" date="2025-08" db="UniProtKB">
        <authorList>
            <consortium name="Ensembl"/>
        </authorList>
    </citation>
    <scope>IDENTIFICATION</scope>
</reference>
<organism evidence="1 2">
    <name type="scientific">Strix occidentalis caurina</name>
    <name type="common">northern spotted owl</name>
    <dbReference type="NCBI Taxonomy" id="311401"/>
    <lineage>
        <taxon>Eukaryota</taxon>
        <taxon>Metazoa</taxon>
        <taxon>Chordata</taxon>
        <taxon>Craniata</taxon>
        <taxon>Vertebrata</taxon>
        <taxon>Euteleostomi</taxon>
        <taxon>Archelosauria</taxon>
        <taxon>Archosauria</taxon>
        <taxon>Dinosauria</taxon>
        <taxon>Saurischia</taxon>
        <taxon>Theropoda</taxon>
        <taxon>Coelurosauria</taxon>
        <taxon>Aves</taxon>
        <taxon>Neognathae</taxon>
        <taxon>Neoaves</taxon>
        <taxon>Telluraves</taxon>
        <taxon>Strigiformes</taxon>
        <taxon>Strigidae</taxon>
        <taxon>Strix</taxon>
    </lineage>
</organism>
<name>A0A8D0KRM2_STROC</name>